<organism evidence="1 2">
    <name type="scientific">Elysia crispata</name>
    <name type="common">lettuce slug</name>
    <dbReference type="NCBI Taxonomy" id="231223"/>
    <lineage>
        <taxon>Eukaryota</taxon>
        <taxon>Metazoa</taxon>
        <taxon>Spiralia</taxon>
        <taxon>Lophotrochozoa</taxon>
        <taxon>Mollusca</taxon>
        <taxon>Gastropoda</taxon>
        <taxon>Heterobranchia</taxon>
        <taxon>Euthyneura</taxon>
        <taxon>Panpulmonata</taxon>
        <taxon>Sacoglossa</taxon>
        <taxon>Placobranchoidea</taxon>
        <taxon>Plakobranchidae</taxon>
        <taxon>Elysia</taxon>
    </lineage>
</organism>
<evidence type="ECO:0000313" key="2">
    <source>
        <dbReference type="Proteomes" id="UP001283361"/>
    </source>
</evidence>
<accession>A0AAE0YYF3</accession>
<dbReference type="EMBL" id="JAWDGP010005120">
    <property type="protein sequence ID" value="KAK3759504.1"/>
    <property type="molecule type" value="Genomic_DNA"/>
</dbReference>
<protein>
    <submittedName>
        <fullName evidence="1">Uncharacterized protein</fullName>
    </submittedName>
</protein>
<name>A0AAE0YYF3_9GAST</name>
<reference evidence="1" key="1">
    <citation type="journal article" date="2023" name="G3 (Bethesda)">
        <title>A reference genome for the long-term kleptoplast-retaining sea slug Elysia crispata morphotype clarki.</title>
        <authorList>
            <person name="Eastman K.E."/>
            <person name="Pendleton A.L."/>
            <person name="Shaikh M.A."/>
            <person name="Suttiyut T."/>
            <person name="Ogas R."/>
            <person name="Tomko P."/>
            <person name="Gavelis G."/>
            <person name="Widhalm J.R."/>
            <person name="Wisecaver J.H."/>
        </authorList>
    </citation>
    <scope>NUCLEOTIDE SEQUENCE</scope>
    <source>
        <strain evidence="1">ECLA1</strain>
    </source>
</reference>
<dbReference type="Proteomes" id="UP001283361">
    <property type="component" value="Unassembled WGS sequence"/>
</dbReference>
<proteinExistence type="predicted"/>
<evidence type="ECO:0000313" key="1">
    <source>
        <dbReference type="EMBL" id="KAK3759504.1"/>
    </source>
</evidence>
<sequence length="87" mass="9510">METFAPLGSCGFDLMVCGSDFPVSERNALETFRNRTLDHQSAGTRLWSSSPLTASNSAFWSLLAGRCTSEERSNKRDGVDCGEVGRM</sequence>
<comment type="caution">
    <text evidence="1">The sequence shown here is derived from an EMBL/GenBank/DDBJ whole genome shotgun (WGS) entry which is preliminary data.</text>
</comment>
<gene>
    <name evidence="1" type="ORF">RRG08_062651</name>
</gene>
<keyword evidence="2" id="KW-1185">Reference proteome</keyword>
<dbReference type="AlphaFoldDB" id="A0AAE0YYF3"/>